<comment type="subcellular location">
    <subcellularLocation>
        <location evidence="2">Gas vesicle</location>
    </subcellularLocation>
</comment>
<gene>
    <name evidence="4" type="ORF">FHU36_006185</name>
</gene>
<comment type="caution">
    <text evidence="4">The sequence shown here is derived from an EMBL/GenBank/DDBJ whole genome shotgun (WGS) entry which is preliminary data.</text>
</comment>
<protein>
    <recommendedName>
        <fullName evidence="6">GvpL/GvpF family gas vesicle protein</fullName>
    </recommendedName>
</protein>
<evidence type="ECO:0000256" key="3">
    <source>
        <dbReference type="ARBA" id="ARBA00035643"/>
    </source>
</evidence>
<dbReference type="InterPro" id="IPR009430">
    <property type="entry name" value="GvpL/GvpF"/>
</dbReference>
<proteinExistence type="inferred from homology"/>
<comment type="similarity">
    <text evidence="3">Belongs to the gas vesicle GvpF/GvpL family.</text>
</comment>
<evidence type="ECO:0000256" key="1">
    <source>
        <dbReference type="ARBA" id="ARBA00022987"/>
    </source>
</evidence>
<keyword evidence="1" id="KW-0304">Gas vesicle</keyword>
<dbReference type="AlphaFoldDB" id="A0A7X0F1Z8"/>
<dbReference type="GO" id="GO:0031411">
    <property type="term" value="C:gas vesicle"/>
    <property type="evidence" value="ECO:0007669"/>
    <property type="project" value="UniProtKB-SubCell"/>
</dbReference>
<organism evidence="4 5">
    <name type="scientific">Nonomuraea muscovyensis</name>
    <dbReference type="NCBI Taxonomy" id="1124761"/>
    <lineage>
        <taxon>Bacteria</taxon>
        <taxon>Bacillati</taxon>
        <taxon>Actinomycetota</taxon>
        <taxon>Actinomycetes</taxon>
        <taxon>Streptosporangiales</taxon>
        <taxon>Streptosporangiaceae</taxon>
        <taxon>Nonomuraea</taxon>
    </lineage>
</organism>
<reference evidence="4 5" key="1">
    <citation type="submission" date="2020-08" db="EMBL/GenBank/DDBJ databases">
        <title>Sequencing the genomes of 1000 actinobacteria strains.</title>
        <authorList>
            <person name="Klenk H.-P."/>
        </authorList>
    </citation>
    <scope>NUCLEOTIDE SEQUENCE [LARGE SCALE GENOMIC DNA]</scope>
    <source>
        <strain evidence="4 5">DSM 45913</strain>
    </source>
</reference>
<evidence type="ECO:0008006" key="6">
    <source>
        <dbReference type="Google" id="ProtNLM"/>
    </source>
</evidence>
<sequence length="267" mass="28485">MAADAGTYLYAVARDAGTTLPADLTGMAGSAVRAITGSGLAAYVSTVPLDEFGEEPLRRSMEDLDWLDRTARAHHHVVEAVARLAPTVPVRLVTVYSGDDQVRALLDERHDDFEQALARVAGRREWGVKVYAGAGEGSSGDAPDEGARAASPGTAYLKRRQASLRSREEALRRAGARAEHVHDVLRSIAAASRRHRAQDPQLSGRAEGMVLNGAYLVDDDRGEEFARALEELRAQGGEIELTGPWAPYSFAVLDDPAGDVRGDGGAA</sequence>
<dbReference type="Pfam" id="PF06386">
    <property type="entry name" value="GvpL_GvpF"/>
    <property type="match status" value="1"/>
</dbReference>
<dbReference type="Proteomes" id="UP000583800">
    <property type="component" value="Unassembled WGS sequence"/>
</dbReference>
<accession>A0A7X0F1Z8</accession>
<dbReference type="EMBL" id="JACHJB010000002">
    <property type="protein sequence ID" value="MBB6349640.1"/>
    <property type="molecule type" value="Genomic_DNA"/>
</dbReference>
<dbReference type="GO" id="GO:0031412">
    <property type="term" value="P:gas vesicle organization"/>
    <property type="evidence" value="ECO:0007669"/>
    <property type="project" value="InterPro"/>
</dbReference>
<dbReference type="PANTHER" id="PTHR36852:SF1">
    <property type="entry name" value="PROTEIN GVPL 2"/>
    <property type="match status" value="1"/>
</dbReference>
<evidence type="ECO:0000313" key="5">
    <source>
        <dbReference type="Proteomes" id="UP000583800"/>
    </source>
</evidence>
<keyword evidence="5" id="KW-1185">Reference proteome</keyword>
<dbReference type="PANTHER" id="PTHR36852">
    <property type="entry name" value="PROTEIN GVPL 2"/>
    <property type="match status" value="1"/>
</dbReference>
<name>A0A7X0F1Z8_9ACTN</name>
<evidence type="ECO:0000256" key="2">
    <source>
        <dbReference type="ARBA" id="ARBA00035108"/>
    </source>
</evidence>
<evidence type="ECO:0000313" key="4">
    <source>
        <dbReference type="EMBL" id="MBB6349640.1"/>
    </source>
</evidence>
<dbReference type="RefSeq" id="WP_185087180.1">
    <property type="nucleotide sequence ID" value="NZ_JACHJB010000002.1"/>
</dbReference>